<gene>
    <name evidence="2" type="ORF">F751_3378</name>
</gene>
<evidence type="ECO:0000313" key="2">
    <source>
        <dbReference type="EMBL" id="KFM23187.1"/>
    </source>
</evidence>
<protein>
    <submittedName>
        <fullName evidence="2">Uncharacterized protein</fullName>
    </submittedName>
</protein>
<evidence type="ECO:0000256" key="1">
    <source>
        <dbReference type="SAM" id="MobiDB-lite"/>
    </source>
</evidence>
<name>A0A087SBT3_AUXPR</name>
<dbReference type="eggNOG" id="KOG4181">
    <property type="taxonomic scope" value="Eukaryota"/>
</dbReference>
<dbReference type="Proteomes" id="UP000028924">
    <property type="component" value="Unassembled WGS sequence"/>
</dbReference>
<dbReference type="RefSeq" id="XP_011396057.1">
    <property type="nucleotide sequence ID" value="XM_011397755.1"/>
</dbReference>
<reference evidence="2 3" key="1">
    <citation type="journal article" date="2014" name="BMC Genomics">
        <title>Oil accumulation mechanisms of the oleaginous microalga Chlorella protothecoides revealed through its genome, transcriptomes, and proteomes.</title>
        <authorList>
            <person name="Gao C."/>
            <person name="Wang Y."/>
            <person name="Shen Y."/>
            <person name="Yan D."/>
            <person name="He X."/>
            <person name="Dai J."/>
            <person name="Wu Q."/>
        </authorList>
    </citation>
    <scope>NUCLEOTIDE SEQUENCE [LARGE SCALE GENOMIC DNA]</scope>
    <source>
        <strain evidence="2 3">0710</strain>
    </source>
</reference>
<dbReference type="EMBL" id="KL662089">
    <property type="protein sequence ID" value="KFM23187.1"/>
    <property type="molecule type" value="Genomic_DNA"/>
</dbReference>
<keyword evidence="3" id="KW-1185">Reference proteome</keyword>
<sequence length="429" mass="44537">MGPGPARGVGARTQTPPRVLLMQRKDKGSPIAGPGGTRLSGSGNAADSVLQDSLVDDEWQLHDTGLRPELSAEEPFGFVLGCIGGDNPMRARLLDALMLLGSTDLPWAQPFRTVDAPSDKVLALQMRISAGDRMAALLPAPLHSSRLLAELAARPAPPRLVAAMTSAVAAAGTAGAVPFEAVLHLLDLVQTMWMLCVCRRVLVVCEGERDAALWDHLITAEMLTRALPSPFGERHLADLLLVHVVAWPGAACTARVRRAAELAFVASPWAPACECGGGWGAGGANAPRVRVHRLTRGERGVLRPRPVLALIPHRLPPGRGTWRERRGISAPGASGRCLRPRGGAAPRPGLAPAPGPGRRGARPSTLGPRPLGGCMAAGGAGCLGGGGALPGPGRVLCQAGEDGVAGGCWLEAAFTLMPRGRQALWSLGV</sequence>
<evidence type="ECO:0000313" key="3">
    <source>
        <dbReference type="Proteomes" id="UP000028924"/>
    </source>
</evidence>
<feature type="region of interest" description="Disordered" evidence="1">
    <location>
        <begin position="23"/>
        <end position="45"/>
    </location>
</feature>
<dbReference type="AlphaFoldDB" id="A0A087SBT3"/>
<feature type="region of interest" description="Disordered" evidence="1">
    <location>
        <begin position="331"/>
        <end position="368"/>
    </location>
</feature>
<feature type="compositionally biased region" description="Low complexity" evidence="1">
    <location>
        <begin position="335"/>
        <end position="348"/>
    </location>
</feature>
<organism evidence="2 3">
    <name type="scientific">Auxenochlorella protothecoides</name>
    <name type="common">Green microalga</name>
    <name type="synonym">Chlorella protothecoides</name>
    <dbReference type="NCBI Taxonomy" id="3075"/>
    <lineage>
        <taxon>Eukaryota</taxon>
        <taxon>Viridiplantae</taxon>
        <taxon>Chlorophyta</taxon>
        <taxon>core chlorophytes</taxon>
        <taxon>Trebouxiophyceae</taxon>
        <taxon>Chlorellales</taxon>
        <taxon>Chlorellaceae</taxon>
        <taxon>Auxenochlorella</taxon>
    </lineage>
</organism>
<accession>A0A087SBT3</accession>
<dbReference type="GeneID" id="23614769"/>
<proteinExistence type="predicted"/>
<dbReference type="KEGG" id="apro:F751_3378"/>